<protein>
    <submittedName>
        <fullName evidence="5">ABC-F family ATP-binding cassette domain-containing protein</fullName>
    </submittedName>
</protein>
<accession>A0ABW9FC62</accession>
<dbReference type="Proteomes" id="UP001629745">
    <property type="component" value="Unassembled WGS sequence"/>
</dbReference>
<dbReference type="InterPro" id="IPR051309">
    <property type="entry name" value="ABCF_ATPase"/>
</dbReference>
<keyword evidence="6" id="KW-1185">Reference proteome</keyword>
<evidence type="ECO:0000256" key="2">
    <source>
        <dbReference type="ARBA" id="ARBA00022840"/>
    </source>
</evidence>
<keyword evidence="2 5" id="KW-0067">ATP-binding</keyword>
<dbReference type="Gene3D" id="3.40.50.300">
    <property type="entry name" value="P-loop containing nucleotide triphosphate hydrolases"/>
    <property type="match status" value="2"/>
</dbReference>
<dbReference type="PROSITE" id="PS00211">
    <property type="entry name" value="ABC_TRANSPORTER_1"/>
    <property type="match status" value="2"/>
</dbReference>
<feature type="domain" description="ABC transporter" evidence="4">
    <location>
        <begin position="6"/>
        <end position="261"/>
    </location>
</feature>
<proteinExistence type="predicted"/>
<dbReference type="PROSITE" id="PS50893">
    <property type="entry name" value="ABC_TRANSPORTER_2"/>
    <property type="match status" value="1"/>
</dbReference>
<organism evidence="5 6">
    <name type="scientific">Rhodococcus parequi</name>
    <dbReference type="NCBI Taxonomy" id="3137122"/>
    <lineage>
        <taxon>Bacteria</taxon>
        <taxon>Bacillati</taxon>
        <taxon>Actinomycetota</taxon>
        <taxon>Actinomycetes</taxon>
        <taxon>Mycobacteriales</taxon>
        <taxon>Nocardiaceae</taxon>
        <taxon>Rhodococcus</taxon>
    </lineage>
</organism>
<dbReference type="SMART" id="SM00382">
    <property type="entry name" value="AAA"/>
    <property type="match status" value="2"/>
</dbReference>
<gene>
    <name evidence="5" type="ORF">ABEU20_001703</name>
</gene>
<keyword evidence="3" id="KW-0175">Coiled coil</keyword>
<evidence type="ECO:0000259" key="4">
    <source>
        <dbReference type="PROSITE" id="PS50893"/>
    </source>
</evidence>
<dbReference type="InterPro" id="IPR027417">
    <property type="entry name" value="P-loop_NTPase"/>
</dbReference>
<name>A0ABW9FC62_9NOCA</name>
<dbReference type="EMBL" id="JBDLNV010000002">
    <property type="protein sequence ID" value="MFM1723142.1"/>
    <property type="molecule type" value="Genomic_DNA"/>
</dbReference>
<dbReference type="GO" id="GO:0005524">
    <property type="term" value="F:ATP binding"/>
    <property type="evidence" value="ECO:0007669"/>
    <property type="project" value="UniProtKB-KW"/>
</dbReference>
<sequence>MPVSQFSLRSVSKRYGDRVVLDDVDLSIPPGTRVGVVGDNGSGKSTLLALLAGHTPADNGEVHVVAPGGIAYAAQSLDLPPGATVQDAIDHVLRDLRTLEGRIGDLEQRLADASADDLDVLLNEYTDATALFESLDGYTADDRVDVGLHALGLPYLDRTRRTSTLSGGQRARIALAAALASNAELLLLDEPTNDLDDDTVAWLEERLAGHRGTVVAVTHDRVFLDRLTPTILEVVDHGVRRYGDGYDGYLAAKAAERQRRVQEYEEWRYELDRSAHLVDVNASRLDAIPRKQDKAGFGHGAFRARGRAHGAMGRIRNAKERIERLTRNPVAPPPDPLRFRSPLHTAAADGPAVSLRDVRVEARLTIPELDVAPGGRLLVTGRNGAGKSTLLGVMAGEIVPDAGSVRAPSRVGFLRRTCGTWPATATLLQAYASRRHGCTDDAADELLALGLYRPDDLHRPVSDLSYGQRRRLDVALLVTSGADLLLLDEPTNHLSPALVEELEESLDAFAGTVVVVTHDRRLRQRFRGEHLAL</sequence>
<evidence type="ECO:0000256" key="1">
    <source>
        <dbReference type="ARBA" id="ARBA00022741"/>
    </source>
</evidence>
<dbReference type="PANTHER" id="PTHR42855:SF2">
    <property type="entry name" value="DRUG RESISTANCE ABC TRANSPORTER,ATP-BINDING PROTEIN"/>
    <property type="match status" value="1"/>
</dbReference>
<dbReference type="InterPro" id="IPR003593">
    <property type="entry name" value="AAA+_ATPase"/>
</dbReference>
<dbReference type="Pfam" id="PF00005">
    <property type="entry name" value="ABC_tran"/>
    <property type="match status" value="2"/>
</dbReference>
<evidence type="ECO:0000313" key="6">
    <source>
        <dbReference type="Proteomes" id="UP001629745"/>
    </source>
</evidence>
<dbReference type="PANTHER" id="PTHR42855">
    <property type="entry name" value="ABC TRANSPORTER ATP-BINDING SUBUNIT"/>
    <property type="match status" value="1"/>
</dbReference>
<keyword evidence="1" id="KW-0547">Nucleotide-binding</keyword>
<dbReference type="InterPro" id="IPR017871">
    <property type="entry name" value="ABC_transporter-like_CS"/>
</dbReference>
<dbReference type="NCBIfam" id="NF000355">
    <property type="entry name" value="ribo_prot_ABC_F"/>
    <property type="match status" value="1"/>
</dbReference>
<dbReference type="InterPro" id="IPR003439">
    <property type="entry name" value="ABC_transporter-like_ATP-bd"/>
</dbReference>
<dbReference type="SUPFAM" id="SSF52540">
    <property type="entry name" value="P-loop containing nucleoside triphosphate hydrolases"/>
    <property type="match status" value="2"/>
</dbReference>
<evidence type="ECO:0000256" key="3">
    <source>
        <dbReference type="SAM" id="Coils"/>
    </source>
</evidence>
<reference evidence="5 6" key="1">
    <citation type="submission" date="2023-11" db="EMBL/GenBank/DDBJ databases">
        <authorList>
            <person name="Val-Calvo J."/>
            <person name="Scortti M."/>
            <person name="Vazquez-Boland J."/>
        </authorList>
    </citation>
    <scope>NUCLEOTIDE SEQUENCE [LARGE SCALE GENOMIC DNA]</scope>
    <source>
        <strain evidence="5 6">PAM 2766</strain>
    </source>
</reference>
<feature type="coiled-coil region" evidence="3">
    <location>
        <begin position="89"/>
        <end position="116"/>
    </location>
</feature>
<comment type="caution">
    <text evidence="5">The sequence shown here is derived from an EMBL/GenBank/DDBJ whole genome shotgun (WGS) entry which is preliminary data.</text>
</comment>
<dbReference type="RefSeq" id="WP_420163698.1">
    <property type="nucleotide sequence ID" value="NZ_JBDLNV010000002.1"/>
</dbReference>
<evidence type="ECO:0000313" key="5">
    <source>
        <dbReference type="EMBL" id="MFM1723142.1"/>
    </source>
</evidence>